<dbReference type="PROSITE" id="PS51371">
    <property type="entry name" value="CBS"/>
    <property type="match status" value="2"/>
</dbReference>
<evidence type="ECO:0000259" key="9">
    <source>
        <dbReference type="PROSITE" id="PS51371"/>
    </source>
</evidence>
<keyword evidence="6" id="KW-0129">CBS domain</keyword>
<dbReference type="SUPFAM" id="SSF81340">
    <property type="entry name" value="Clc chloride channel"/>
    <property type="match status" value="1"/>
</dbReference>
<dbReference type="PANTHER" id="PTHR22100:SF13">
    <property type="entry name" value="WINGS APART-LIKE PROTEIN HOMOLOG"/>
    <property type="match status" value="1"/>
</dbReference>
<dbReference type="WBParaSite" id="GPLIN_000939500">
    <property type="protein sequence ID" value="GPLIN_000939500"/>
    <property type="gene ID" value="GPLIN_000939500"/>
</dbReference>
<evidence type="ECO:0000256" key="7">
    <source>
        <dbReference type="SAM" id="MobiDB-lite"/>
    </source>
</evidence>
<organism evidence="10 11">
    <name type="scientific">Globodera pallida</name>
    <name type="common">Potato cyst nematode worm</name>
    <name type="synonym">Heterodera pallida</name>
    <dbReference type="NCBI Taxonomy" id="36090"/>
    <lineage>
        <taxon>Eukaryota</taxon>
        <taxon>Metazoa</taxon>
        <taxon>Ecdysozoa</taxon>
        <taxon>Nematoda</taxon>
        <taxon>Chromadorea</taxon>
        <taxon>Rhabditida</taxon>
        <taxon>Tylenchina</taxon>
        <taxon>Tylenchomorpha</taxon>
        <taxon>Tylenchoidea</taxon>
        <taxon>Heteroderidae</taxon>
        <taxon>Heteroderinae</taxon>
        <taxon>Globodera</taxon>
    </lineage>
</organism>
<comment type="subcellular location">
    <subcellularLocation>
        <location evidence="1">Membrane</location>
        <topology evidence="1">Multi-pass membrane protein</topology>
    </subcellularLocation>
</comment>
<reference evidence="10" key="1">
    <citation type="submission" date="2013-12" db="EMBL/GenBank/DDBJ databases">
        <authorList>
            <person name="Aslett M."/>
        </authorList>
    </citation>
    <scope>NUCLEOTIDE SEQUENCE [LARGE SCALE GENOMIC DNA]</scope>
    <source>
        <strain evidence="10">Lindley</strain>
    </source>
</reference>
<comment type="similarity">
    <text evidence="2">Belongs to the WAPL family.</text>
</comment>
<dbReference type="InterPro" id="IPR012502">
    <property type="entry name" value="WAPL_dom"/>
</dbReference>
<evidence type="ECO:0000313" key="11">
    <source>
        <dbReference type="WBParaSite" id="GPLIN_000939500"/>
    </source>
</evidence>
<evidence type="ECO:0000256" key="6">
    <source>
        <dbReference type="PROSITE-ProRule" id="PRU00703"/>
    </source>
</evidence>
<dbReference type="PRINTS" id="PR00762">
    <property type="entry name" value="CLCHANNEL"/>
</dbReference>
<dbReference type="Pfam" id="PF07814">
    <property type="entry name" value="WAPL"/>
    <property type="match status" value="1"/>
</dbReference>
<dbReference type="PROSITE" id="PS51271">
    <property type="entry name" value="WAPL"/>
    <property type="match status" value="2"/>
</dbReference>
<dbReference type="Gene3D" id="1.25.10.10">
    <property type="entry name" value="Leucine-rich Repeat Variant"/>
    <property type="match status" value="2"/>
</dbReference>
<dbReference type="AlphaFoldDB" id="A0A183C948"/>
<evidence type="ECO:0000256" key="1">
    <source>
        <dbReference type="ARBA" id="ARBA00004141"/>
    </source>
</evidence>
<reference evidence="10" key="2">
    <citation type="submission" date="2014-05" db="EMBL/GenBank/DDBJ databases">
        <title>The genome and life-stage specific transcriptomes of Globodera pallida elucidate key aspects of plant parasitism by a cyst nematode.</title>
        <authorList>
            <person name="Cotton J.A."/>
            <person name="Lilley C.J."/>
            <person name="Jones L.M."/>
            <person name="Kikuchi T."/>
            <person name="Reid A.J."/>
            <person name="Thorpe P."/>
            <person name="Tsai I.J."/>
            <person name="Beasley H."/>
            <person name="Blok V."/>
            <person name="Cock P.J.A."/>
            <person name="Van den Akker S.E."/>
            <person name="Holroyd N."/>
            <person name="Hunt M."/>
            <person name="Mantelin S."/>
            <person name="Naghra H."/>
            <person name="Pain A."/>
            <person name="Palomares-Rius J.E."/>
            <person name="Zarowiecki M."/>
            <person name="Berriman M."/>
            <person name="Jones J.T."/>
            <person name="Urwin P.E."/>
        </authorList>
    </citation>
    <scope>NUCLEOTIDE SEQUENCE [LARGE SCALE GENOMIC DNA]</scope>
    <source>
        <strain evidence="10">Lindley</strain>
    </source>
</reference>
<evidence type="ECO:0000259" key="8">
    <source>
        <dbReference type="PROSITE" id="PS51271"/>
    </source>
</evidence>
<dbReference type="GO" id="GO:0015108">
    <property type="term" value="F:chloride transmembrane transporter activity"/>
    <property type="evidence" value="ECO:0007669"/>
    <property type="project" value="InterPro"/>
</dbReference>
<evidence type="ECO:0000256" key="5">
    <source>
        <dbReference type="ARBA" id="ARBA00023136"/>
    </source>
</evidence>
<protein>
    <submittedName>
        <fullName evidence="11">CBS domain-containing protein</fullName>
    </submittedName>
</protein>
<dbReference type="InterPro" id="IPR022771">
    <property type="entry name" value="WAPL_C"/>
</dbReference>
<name>A0A183C948_GLOPA</name>
<dbReference type="Proteomes" id="UP000050741">
    <property type="component" value="Unassembled WGS sequence"/>
</dbReference>
<feature type="domain" description="WAPL" evidence="8">
    <location>
        <begin position="788"/>
        <end position="931"/>
    </location>
</feature>
<proteinExistence type="inferred from homology"/>
<dbReference type="InterPro" id="IPR011989">
    <property type="entry name" value="ARM-like"/>
</dbReference>
<keyword evidence="5" id="KW-0472">Membrane</keyword>
<dbReference type="InterPro" id="IPR014743">
    <property type="entry name" value="Cl-channel_core"/>
</dbReference>
<evidence type="ECO:0000256" key="2">
    <source>
        <dbReference type="ARBA" id="ARBA00006854"/>
    </source>
</evidence>
<dbReference type="InterPro" id="IPR000644">
    <property type="entry name" value="CBS_dom"/>
</dbReference>
<evidence type="ECO:0000256" key="3">
    <source>
        <dbReference type="ARBA" id="ARBA00022692"/>
    </source>
</evidence>
<evidence type="ECO:0000256" key="4">
    <source>
        <dbReference type="ARBA" id="ARBA00022989"/>
    </source>
</evidence>
<feature type="domain" description="WAPL" evidence="8">
    <location>
        <begin position="272"/>
        <end position="789"/>
    </location>
</feature>
<dbReference type="CDD" id="cd04591">
    <property type="entry name" value="CBS_pair_voltage-gated_CLC_euk_bac"/>
    <property type="match status" value="1"/>
</dbReference>
<feature type="domain" description="CBS" evidence="9">
    <location>
        <begin position="70"/>
        <end position="139"/>
    </location>
</feature>
<keyword evidence="10" id="KW-1185">Reference proteome</keyword>
<dbReference type="Gene3D" id="1.10.3080.10">
    <property type="entry name" value="Clc chloride channel"/>
    <property type="match status" value="1"/>
</dbReference>
<reference evidence="11" key="3">
    <citation type="submission" date="2016-06" db="UniProtKB">
        <authorList>
            <consortium name="WormBaseParasite"/>
        </authorList>
    </citation>
    <scope>IDENTIFICATION</scope>
</reference>
<dbReference type="SMART" id="SM00116">
    <property type="entry name" value="CBS"/>
    <property type="match status" value="2"/>
</dbReference>
<accession>A0A183C948</accession>
<feature type="region of interest" description="Disordered" evidence="7">
    <location>
        <begin position="832"/>
        <end position="859"/>
    </location>
</feature>
<feature type="domain" description="CBS" evidence="9">
    <location>
        <begin position="189"/>
        <end position="246"/>
    </location>
</feature>
<dbReference type="Pfam" id="PF00571">
    <property type="entry name" value="CBS"/>
    <property type="match status" value="2"/>
</dbReference>
<dbReference type="PANTHER" id="PTHR22100">
    <property type="entry name" value="WINGS APART-LIKE PROTEIN HOMOLOG"/>
    <property type="match status" value="1"/>
</dbReference>
<dbReference type="InterPro" id="IPR001807">
    <property type="entry name" value="ClC"/>
</dbReference>
<dbReference type="Gene3D" id="3.10.580.10">
    <property type="entry name" value="CBS-domain"/>
    <property type="match status" value="1"/>
</dbReference>
<keyword evidence="4" id="KW-1133">Transmembrane helix</keyword>
<dbReference type="InterPro" id="IPR046342">
    <property type="entry name" value="CBS_dom_sf"/>
</dbReference>
<evidence type="ECO:0000313" key="10">
    <source>
        <dbReference type="Proteomes" id="UP000050741"/>
    </source>
</evidence>
<dbReference type="GO" id="GO:0016020">
    <property type="term" value="C:membrane"/>
    <property type="evidence" value="ECO:0007669"/>
    <property type="project" value="UniProtKB-SubCell"/>
</dbReference>
<keyword evidence="3" id="KW-0812">Transmembrane</keyword>
<dbReference type="InterPro" id="IPR039874">
    <property type="entry name" value="WAPL"/>
</dbReference>
<dbReference type="SUPFAM" id="SSF54631">
    <property type="entry name" value="CBS-domain pair"/>
    <property type="match status" value="1"/>
</dbReference>
<sequence>MTISLTAIIVEATKNITFGLPIMLVLMIAKWVGDLFTGGLYDEHIDLSEVPILGWHPPKLARNILAKKVMRKDVVALERVENVGRIVEILRSTRHHGFPVVNRIDASVGDSQFPNYGNLLGIVLRSQLIVLLQKKHFTLDYEGKYPASGYKPISLEDFSEFYPRVEDKVSKLGLTVADERSWVDLKSFMHPSPYRVPLDASLDSIHRVFRGLGLRFLLVVDRENRLRGIITRKDIARFKEHSLNGIKRAATDFEFEDDGEDREIAPSATKLQKFHTSCYAVYRKAGQGKQNAVRGQIQDFKHELHYVLTTIFDEKAIQNVKNLSLLQLVKKAIIPQFRNFLRTQTVQLGKLFGVLTELSSNSSTISLSASCLLYLMARDQKSVPLSENCFRLISDLLKQDSQRAKMDEEYKKHTEAIWSILKDWHSNSESLSSRPIKFNVAFDNIASPYLALEALAYTATREHGVFFKSSLLTSGCLTSIVAKFDKVVLELVHSTSDVTSRLNVVERCFRILENAAVFDKKNQVFLIQHRNSLLIFSTAKFLNFAAKFFESRQSSSEHGSSQDESDKIFECVCLACRVLMNISHENENASLKIGQVAGFLGNCLTLLASHFQSAPKDKFFDLCCMMYGLLVNLLERCPTNRRKFVSLKSNFMGSDGEIVADLSSIEILTKLFMRHDSAAKTIDEELDNDLVAEDQFVEEEEAEGGALLELAEDEGSSSSNGFGAIQSAMDKASAHMEDSMIASYCSLVVAILVDSDEKLASRVGELVPDGDVRPMTEQLKRFLEFMQITKLFMRHDSAAKTIDEELDNDLVAEDQFVEEEEAEGGALLELAEDEGSSSSNGFGGTKAPTGHGRGQQSMSEDEIVAAIQSAMNKASAHMEDSMIASYCSLVVAILVDSDEKLASRVGELVPDGDVRPMTEQLKRFLEFMQITKRLKEGTVKNIERIITSFELAINSTG</sequence>